<dbReference type="Proteomes" id="UP000308838">
    <property type="component" value="Unassembled WGS sequence"/>
</dbReference>
<dbReference type="EMBL" id="NXLZ01000005">
    <property type="protein sequence ID" value="TKX31138.1"/>
    <property type="molecule type" value="Genomic_DNA"/>
</dbReference>
<dbReference type="GO" id="GO:0003677">
    <property type="term" value="F:DNA binding"/>
    <property type="evidence" value="ECO:0007669"/>
    <property type="project" value="UniProtKB-KW"/>
</dbReference>
<keyword evidence="3" id="KW-0238">DNA-binding</keyword>
<keyword evidence="2" id="KW-0229">DNA integration</keyword>
<protein>
    <submittedName>
        <fullName evidence="6">Site-specific integrase</fullName>
    </submittedName>
</protein>
<evidence type="ECO:0000256" key="3">
    <source>
        <dbReference type="ARBA" id="ARBA00023125"/>
    </source>
</evidence>
<sequence length="379" mass="43875">MAVNRKDYNILIGKGTHLKRHKDKINSFLFRIQNGGKEKQHAFTIPLRPTWNENEYIRIALNRAKEYENEFKKLFSTGYALNSGILLKNLFEVFMKTNYNVRELNEQHKGHIRNLISIFNNHILEPLGDIHLDELTLYKVQEFYNNMKNKGLEPKTYNRVIKEVLSPMIKYAIKNKWINENVTTGLKLDKVKNKKLVINPKGKYNAILNTILELYKDNLLYKALFLLIHSGRRRDEVLSLLWQNVDLERKTIFLPKTKNGEAQEHALDEECYKALKALKDEVKQEKGLIFVSSITGKKITNLARQEAKIRKLSGVKEWTPHFSRHIKATLLLQSGVNPAIISGTLGHRDLSTINIYATNDTLKASQKANEALKELQGKE</sequence>
<dbReference type="GO" id="GO:0006310">
    <property type="term" value="P:DNA recombination"/>
    <property type="evidence" value="ECO:0007669"/>
    <property type="project" value="UniProtKB-KW"/>
</dbReference>
<dbReference type="OrthoDB" id="5346897at2"/>
<keyword evidence="4" id="KW-0233">DNA recombination</keyword>
<dbReference type="InterPro" id="IPR050808">
    <property type="entry name" value="Phage_Integrase"/>
</dbReference>
<gene>
    <name evidence="6" type="ORF">CQA69_04160</name>
</gene>
<evidence type="ECO:0000256" key="4">
    <source>
        <dbReference type="ARBA" id="ARBA00023172"/>
    </source>
</evidence>
<dbReference type="Gene3D" id="1.10.443.10">
    <property type="entry name" value="Intergrase catalytic core"/>
    <property type="match status" value="1"/>
</dbReference>
<accession>A0A4U7BH74</accession>
<dbReference type="PANTHER" id="PTHR30629:SF2">
    <property type="entry name" value="PROPHAGE INTEGRASE INTS-RELATED"/>
    <property type="match status" value="1"/>
</dbReference>
<dbReference type="InterPro" id="IPR002104">
    <property type="entry name" value="Integrase_catalytic"/>
</dbReference>
<evidence type="ECO:0000256" key="2">
    <source>
        <dbReference type="ARBA" id="ARBA00022908"/>
    </source>
</evidence>
<proteinExistence type="inferred from homology"/>
<evidence type="ECO:0000313" key="7">
    <source>
        <dbReference type="Proteomes" id="UP000308838"/>
    </source>
</evidence>
<dbReference type="AlphaFoldDB" id="A0A4U7BH74"/>
<comment type="similarity">
    <text evidence="1">Belongs to the 'phage' integrase family.</text>
</comment>
<evidence type="ECO:0000313" key="6">
    <source>
        <dbReference type="EMBL" id="TKX31138.1"/>
    </source>
</evidence>
<reference evidence="6 7" key="1">
    <citation type="submission" date="2018-05" db="EMBL/GenBank/DDBJ databases">
        <title>Novel Campyloabacter and Helicobacter Species and Strains.</title>
        <authorList>
            <person name="Mannion A.J."/>
            <person name="Shen Z."/>
            <person name="Fox J.G."/>
        </authorList>
    </citation>
    <scope>NUCLEOTIDE SEQUENCE [LARGE SCALE GENOMIC DNA]</scope>
    <source>
        <strain evidence="7">MIT17-664</strain>
    </source>
</reference>
<dbReference type="RefSeq" id="WP_137620552.1">
    <property type="nucleotide sequence ID" value="NZ_NXLZ01000005.1"/>
</dbReference>
<comment type="caution">
    <text evidence="6">The sequence shown here is derived from an EMBL/GenBank/DDBJ whole genome shotgun (WGS) entry which is preliminary data.</text>
</comment>
<dbReference type="InterPro" id="IPR010998">
    <property type="entry name" value="Integrase_recombinase_N"/>
</dbReference>
<keyword evidence="7" id="KW-1185">Reference proteome</keyword>
<name>A0A4U7BH74_9BACT</name>
<dbReference type="Gene3D" id="1.10.150.130">
    <property type="match status" value="1"/>
</dbReference>
<dbReference type="PANTHER" id="PTHR30629">
    <property type="entry name" value="PROPHAGE INTEGRASE"/>
    <property type="match status" value="1"/>
</dbReference>
<dbReference type="Pfam" id="PF00589">
    <property type="entry name" value="Phage_integrase"/>
    <property type="match status" value="1"/>
</dbReference>
<dbReference type="GO" id="GO:0015074">
    <property type="term" value="P:DNA integration"/>
    <property type="evidence" value="ECO:0007669"/>
    <property type="project" value="UniProtKB-KW"/>
</dbReference>
<dbReference type="InterPro" id="IPR011010">
    <property type="entry name" value="DNA_brk_join_enz"/>
</dbReference>
<dbReference type="InterPro" id="IPR013762">
    <property type="entry name" value="Integrase-like_cat_sf"/>
</dbReference>
<organism evidence="6 7">
    <name type="scientific">Campylobacter estrildidarum</name>
    <dbReference type="NCBI Taxonomy" id="2510189"/>
    <lineage>
        <taxon>Bacteria</taxon>
        <taxon>Pseudomonadati</taxon>
        <taxon>Campylobacterota</taxon>
        <taxon>Epsilonproteobacteria</taxon>
        <taxon>Campylobacterales</taxon>
        <taxon>Campylobacteraceae</taxon>
        <taxon>Campylobacter</taxon>
    </lineage>
</organism>
<evidence type="ECO:0000259" key="5">
    <source>
        <dbReference type="PROSITE" id="PS51898"/>
    </source>
</evidence>
<feature type="domain" description="Tyr recombinase" evidence="5">
    <location>
        <begin position="191"/>
        <end position="369"/>
    </location>
</feature>
<dbReference type="PROSITE" id="PS51898">
    <property type="entry name" value="TYR_RECOMBINASE"/>
    <property type="match status" value="1"/>
</dbReference>
<evidence type="ECO:0000256" key="1">
    <source>
        <dbReference type="ARBA" id="ARBA00008857"/>
    </source>
</evidence>
<dbReference type="SUPFAM" id="SSF56349">
    <property type="entry name" value="DNA breaking-rejoining enzymes"/>
    <property type="match status" value="1"/>
</dbReference>
<dbReference type="CDD" id="cd00796">
    <property type="entry name" value="INT_Rci_Hp1_C"/>
    <property type="match status" value="1"/>
</dbReference>